<evidence type="ECO:0000256" key="4">
    <source>
        <dbReference type="ARBA" id="ARBA00022475"/>
    </source>
</evidence>
<evidence type="ECO:0000256" key="5">
    <source>
        <dbReference type="ARBA" id="ARBA00023136"/>
    </source>
</evidence>
<dbReference type="Proteomes" id="UP000221168">
    <property type="component" value="Unassembled WGS sequence"/>
</dbReference>
<dbReference type="PANTHER" id="PTHR13806:SF31">
    <property type="entry name" value="FLOTILLIN-LIKE PROTEIN 1-RELATED"/>
    <property type="match status" value="1"/>
</dbReference>
<comment type="subcellular location">
    <subcellularLocation>
        <location evidence="2">Cell membrane</location>
    </subcellularLocation>
    <subcellularLocation>
        <location evidence="1">Membrane</location>
        <topology evidence="1">Single-pass membrane protein</topology>
    </subcellularLocation>
</comment>
<keyword evidence="5 6" id="KW-0472">Membrane</keyword>
<dbReference type="AlphaFoldDB" id="A0A2G1QT32"/>
<dbReference type="PANTHER" id="PTHR13806">
    <property type="entry name" value="FLOTILLIN-RELATED"/>
    <property type="match status" value="1"/>
</dbReference>
<keyword evidence="10" id="KW-1185">Reference proteome</keyword>
<reference evidence="9 10" key="1">
    <citation type="submission" date="2017-10" db="EMBL/GenBank/DDBJ databases">
        <title>Sedimentibacterium mangrovi gen. nov., sp. nov., a novel member of family Phyllobacteriacea isolated from mangrove sediment.</title>
        <authorList>
            <person name="Liao H."/>
            <person name="Tian Y."/>
        </authorList>
    </citation>
    <scope>NUCLEOTIDE SEQUENCE [LARGE SCALE GENOMIC DNA]</scope>
    <source>
        <strain evidence="9 10">X9-2-2</strain>
    </source>
</reference>
<dbReference type="OrthoDB" id="9815577at2"/>
<dbReference type="RefSeq" id="WP_099302934.1">
    <property type="nucleotide sequence ID" value="NZ_PDVP01000001.1"/>
</dbReference>
<feature type="domain" description="Flotillin C-terminal" evidence="8">
    <location>
        <begin position="388"/>
        <end position="508"/>
    </location>
</feature>
<accession>A0A2G1QT32</accession>
<keyword evidence="6" id="KW-1133">Transmembrane helix</keyword>
<evidence type="ECO:0000256" key="1">
    <source>
        <dbReference type="ARBA" id="ARBA00004167"/>
    </source>
</evidence>
<evidence type="ECO:0000256" key="2">
    <source>
        <dbReference type="ARBA" id="ARBA00004236"/>
    </source>
</evidence>
<feature type="domain" description="Band 7" evidence="7">
    <location>
        <begin position="33"/>
        <end position="181"/>
    </location>
</feature>
<dbReference type="Gene3D" id="3.30.479.30">
    <property type="entry name" value="Band 7 domain"/>
    <property type="match status" value="1"/>
</dbReference>
<proteinExistence type="inferred from homology"/>
<dbReference type="GO" id="GO:0005886">
    <property type="term" value="C:plasma membrane"/>
    <property type="evidence" value="ECO:0007669"/>
    <property type="project" value="UniProtKB-SubCell"/>
</dbReference>
<comment type="caution">
    <text evidence="9">The sequence shown here is derived from an EMBL/GenBank/DDBJ whole genome shotgun (WGS) entry which is preliminary data.</text>
</comment>
<dbReference type="SUPFAM" id="SSF117892">
    <property type="entry name" value="Band 7/SPFH domain"/>
    <property type="match status" value="1"/>
</dbReference>
<feature type="transmembrane region" description="Helical" evidence="6">
    <location>
        <begin position="6"/>
        <end position="26"/>
    </location>
</feature>
<comment type="similarity">
    <text evidence="3">Belongs to the band 7/mec-2 family. Flotillin subfamily.</text>
</comment>
<dbReference type="InterPro" id="IPR036013">
    <property type="entry name" value="Band_7/SPFH_dom_sf"/>
</dbReference>
<dbReference type="Pfam" id="PF01145">
    <property type="entry name" value="Band_7"/>
    <property type="match status" value="1"/>
</dbReference>
<dbReference type="Pfam" id="PF15975">
    <property type="entry name" value="Flot"/>
    <property type="match status" value="1"/>
</dbReference>
<dbReference type="InterPro" id="IPR027705">
    <property type="entry name" value="Flotillin_fam"/>
</dbReference>
<organism evidence="9 10">
    <name type="scientific">Zhengella mangrovi</name>
    <dbReference type="NCBI Taxonomy" id="1982044"/>
    <lineage>
        <taxon>Bacteria</taxon>
        <taxon>Pseudomonadati</taxon>
        <taxon>Pseudomonadota</taxon>
        <taxon>Alphaproteobacteria</taxon>
        <taxon>Hyphomicrobiales</taxon>
        <taxon>Notoacmeibacteraceae</taxon>
        <taxon>Zhengella</taxon>
    </lineage>
</organism>
<evidence type="ECO:0000256" key="6">
    <source>
        <dbReference type="SAM" id="Phobius"/>
    </source>
</evidence>
<gene>
    <name evidence="9" type="ORF">CSC94_01240</name>
</gene>
<sequence length="535" mass="58974">MFWTVVVLALIVLAIIAIVILNRFYAKSTRDTALIRTGAGGQKIVIDGGALALPFLHKIDRMNMRALRLEVNRSGNNALISSDRLRVDVAMEVHVRVMPTPEGIATAAQTFGSRAFREDEMQVLLSGKLIDAVQGEAALRTMDALHEDRTGFVSAVAARLAENIAKSGLMVDSVSLVRLDQTPFSSLDDTNAFNAVGMRRLAELISENRKARITVEADTDIAIRQRQLEQVKQRLKIEREQEETEIAKRLDIEQQRIKADTEIETARTRSGILAEEARIEREREIKQAEIERDLHLRKREMEALTEVEQQKIGNAILIAQRRAEETAEQAKTEAARLQIIEAQENVQTQKDLAVAERARKLARLRAEEEADVDDTRVKSQVSSILALAKAEGQATELKGKAERERLVAEADGKRAQIEAENGQSEALLRSRIEMQKVDRLPEIVTQMMKPVEKIESIRINQIAGLGGGGNGNGGAGGDTSPFNQALESILGMSVQLPMMKKLGDEIGLDFDAQLAGRTADAAGRAASATRSRKDS</sequence>
<evidence type="ECO:0000313" key="9">
    <source>
        <dbReference type="EMBL" id="PHP68655.1"/>
    </source>
</evidence>
<dbReference type="CDD" id="cd03399">
    <property type="entry name" value="SPFH_flotillin"/>
    <property type="match status" value="1"/>
</dbReference>
<evidence type="ECO:0000313" key="10">
    <source>
        <dbReference type="Proteomes" id="UP000221168"/>
    </source>
</evidence>
<dbReference type="InterPro" id="IPR001107">
    <property type="entry name" value="Band_7"/>
</dbReference>
<name>A0A2G1QT32_9HYPH</name>
<evidence type="ECO:0000259" key="8">
    <source>
        <dbReference type="Pfam" id="PF15975"/>
    </source>
</evidence>
<keyword evidence="4" id="KW-1003">Cell membrane</keyword>
<dbReference type="EMBL" id="PDVP01000001">
    <property type="protein sequence ID" value="PHP68655.1"/>
    <property type="molecule type" value="Genomic_DNA"/>
</dbReference>
<dbReference type="InterPro" id="IPR031905">
    <property type="entry name" value="Flotillin_C"/>
</dbReference>
<evidence type="ECO:0000256" key="3">
    <source>
        <dbReference type="ARBA" id="ARBA00007161"/>
    </source>
</evidence>
<evidence type="ECO:0000259" key="7">
    <source>
        <dbReference type="Pfam" id="PF01145"/>
    </source>
</evidence>
<protein>
    <submittedName>
        <fullName evidence="9">Flotillin family protein</fullName>
    </submittedName>
</protein>
<keyword evidence="6" id="KW-0812">Transmembrane</keyword>